<dbReference type="PANTHER" id="PTHR34997:SF16">
    <property type="entry name" value="LYSM DOMAIN-CONTAINING PROTEIN"/>
    <property type="match status" value="1"/>
</dbReference>
<keyword evidence="7" id="KW-1185">Reference proteome</keyword>
<feature type="domain" description="LysM" evidence="5">
    <location>
        <begin position="395"/>
        <end position="444"/>
    </location>
</feature>
<keyword evidence="1" id="KW-0147">Chitin-binding</keyword>
<dbReference type="EMBL" id="ML978068">
    <property type="protein sequence ID" value="KAF2018021.1"/>
    <property type="molecule type" value="Genomic_DNA"/>
</dbReference>
<dbReference type="OrthoDB" id="5985073at2759"/>
<name>A0A6A5XZ89_9PLEO</name>
<dbReference type="PROSITE" id="PS51782">
    <property type="entry name" value="LYSM"/>
    <property type="match status" value="3"/>
</dbReference>
<feature type="region of interest" description="Disordered" evidence="3">
    <location>
        <begin position="454"/>
        <end position="517"/>
    </location>
</feature>
<evidence type="ECO:0000256" key="1">
    <source>
        <dbReference type="ARBA" id="ARBA00022669"/>
    </source>
</evidence>
<feature type="chain" id="PRO_5025540712" evidence="4">
    <location>
        <begin position="22"/>
        <end position="517"/>
    </location>
</feature>
<dbReference type="CDD" id="cd00118">
    <property type="entry name" value="LysM"/>
    <property type="match status" value="3"/>
</dbReference>
<organism evidence="6 7">
    <name type="scientific">Aaosphaeria arxii CBS 175.79</name>
    <dbReference type="NCBI Taxonomy" id="1450172"/>
    <lineage>
        <taxon>Eukaryota</taxon>
        <taxon>Fungi</taxon>
        <taxon>Dikarya</taxon>
        <taxon>Ascomycota</taxon>
        <taxon>Pezizomycotina</taxon>
        <taxon>Dothideomycetes</taxon>
        <taxon>Pleosporomycetidae</taxon>
        <taxon>Pleosporales</taxon>
        <taxon>Pleosporales incertae sedis</taxon>
        <taxon>Aaosphaeria</taxon>
    </lineage>
</organism>
<reference evidence="6" key="1">
    <citation type="journal article" date="2020" name="Stud. Mycol.">
        <title>101 Dothideomycetes genomes: a test case for predicting lifestyles and emergence of pathogens.</title>
        <authorList>
            <person name="Haridas S."/>
            <person name="Albert R."/>
            <person name="Binder M."/>
            <person name="Bloem J."/>
            <person name="Labutti K."/>
            <person name="Salamov A."/>
            <person name="Andreopoulos B."/>
            <person name="Baker S."/>
            <person name="Barry K."/>
            <person name="Bills G."/>
            <person name="Bluhm B."/>
            <person name="Cannon C."/>
            <person name="Castanera R."/>
            <person name="Culley D."/>
            <person name="Daum C."/>
            <person name="Ezra D."/>
            <person name="Gonzalez J."/>
            <person name="Henrissat B."/>
            <person name="Kuo A."/>
            <person name="Liang C."/>
            <person name="Lipzen A."/>
            <person name="Lutzoni F."/>
            <person name="Magnuson J."/>
            <person name="Mondo S."/>
            <person name="Nolan M."/>
            <person name="Ohm R."/>
            <person name="Pangilinan J."/>
            <person name="Park H.-J."/>
            <person name="Ramirez L."/>
            <person name="Alfaro M."/>
            <person name="Sun H."/>
            <person name="Tritt A."/>
            <person name="Yoshinaga Y."/>
            <person name="Zwiers L.-H."/>
            <person name="Turgeon B."/>
            <person name="Goodwin S."/>
            <person name="Spatafora J."/>
            <person name="Crous P."/>
            <person name="Grigoriev I."/>
        </authorList>
    </citation>
    <scope>NUCLEOTIDE SEQUENCE</scope>
    <source>
        <strain evidence="6">CBS 175.79</strain>
    </source>
</reference>
<feature type="compositionally biased region" description="Low complexity" evidence="3">
    <location>
        <begin position="465"/>
        <end position="517"/>
    </location>
</feature>
<dbReference type="SUPFAM" id="SSF54106">
    <property type="entry name" value="LysM domain"/>
    <property type="match status" value="1"/>
</dbReference>
<protein>
    <submittedName>
        <fullName evidence="6">Carbohydrate-binding module family 50 protein</fullName>
    </submittedName>
</protein>
<gene>
    <name evidence="6" type="ORF">BU24DRAFT_491075</name>
</gene>
<dbReference type="GO" id="GO:0008061">
    <property type="term" value="F:chitin binding"/>
    <property type="evidence" value="ECO:0007669"/>
    <property type="project" value="UniProtKB-KW"/>
</dbReference>
<dbReference type="InterPro" id="IPR036779">
    <property type="entry name" value="LysM_dom_sf"/>
</dbReference>
<accession>A0A6A5XZ89</accession>
<dbReference type="SMART" id="SM00257">
    <property type="entry name" value="LysM"/>
    <property type="match status" value="3"/>
</dbReference>
<dbReference type="PANTHER" id="PTHR34997">
    <property type="entry name" value="AM15"/>
    <property type="match status" value="1"/>
</dbReference>
<keyword evidence="4" id="KW-0732">Signal</keyword>
<dbReference type="InterPro" id="IPR018392">
    <property type="entry name" value="LysM"/>
</dbReference>
<dbReference type="Pfam" id="PF01476">
    <property type="entry name" value="LysM"/>
    <property type="match status" value="2"/>
</dbReference>
<evidence type="ECO:0000256" key="4">
    <source>
        <dbReference type="SAM" id="SignalP"/>
    </source>
</evidence>
<evidence type="ECO:0000313" key="6">
    <source>
        <dbReference type="EMBL" id="KAF2018021.1"/>
    </source>
</evidence>
<dbReference type="Gene3D" id="3.10.350.10">
    <property type="entry name" value="LysM domain"/>
    <property type="match status" value="3"/>
</dbReference>
<feature type="domain" description="LysM" evidence="5">
    <location>
        <begin position="241"/>
        <end position="286"/>
    </location>
</feature>
<evidence type="ECO:0000313" key="7">
    <source>
        <dbReference type="Proteomes" id="UP000799778"/>
    </source>
</evidence>
<feature type="domain" description="LysM" evidence="5">
    <location>
        <begin position="292"/>
        <end position="338"/>
    </location>
</feature>
<evidence type="ECO:0000256" key="2">
    <source>
        <dbReference type="ARBA" id="ARBA00023026"/>
    </source>
</evidence>
<dbReference type="RefSeq" id="XP_033386360.1">
    <property type="nucleotide sequence ID" value="XM_033533756.1"/>
</dbReference>
<dbReference type="GeneID" id="54291153"/>
<sequence>MAPASSLILLILVSGVSKSLASTWTLPFSEHANIWHHLLQRAVVPGFPLAEQGSFSDFGLSTSCEQSLYQILKCDNYTAALADPVYHGSLNDIAMTDVVCDAGCSDSLRTIRRRVNGACASTPELFPGYPVIALIDSIWGGWNETCIKDPESGKYCNDVIESWSPVDDFKALPKDQLCSTCQKAKLAAMQLNPFGVYDSTIWKERYDYVVKTCALTGIVTTPTPSTIRFNSTEPDGCAKEDKYISRVGDTCDSIAQSNRVSSGTLYEINPSLIDCSSVGANLALCLPPRCEKLYQVKPSDNCTRIASLTDISWLNIISWNGMVDPWCSNIYGAQPSWGSTICVSPPGGAYNHTPGNGTGGGVGGPGGNGDGYAKEVVLPPAGSVLATNTTRSCGLFYTVQAGDTCRGILINSNTPSDLFLAINPSLGTADTCNSKLTAGLTYCLQPVKNWNDPLPISTPTPSPTRPAVSTSLSKTASTSARSSSKLVSGSSGFSSKVISTSTKSSARPASATTRSLV</sequence>
<keyword evidence="2" id="KW-0843">Virulence</keyword>
<evidence type="ECO:0000256" key="3">
    <source>
        <dbReference type="SAM" id="MobiDB-lite"/>
    </source>
</evidence>
<evidence type="ECO:0000259" key="5">
    <source>
        <dbReference type="PROSITE" id="PS51782"/>
    </source>
</evidence>
<feature type="signal peptide" evidence="4">
    <location>
        <begin position="1"/>
        <end position="21"/>
    </location>
</feature>
<dbReference type="InterPro" id="IPR052210">
    <property type="entry name" value="LysM1-like"/>
</dbReference>
<dbReference type="Proteomes" id="UP000799778">
    <property type="component" value="Unassembled WGS sequence"/>
</dbReference>
<dbReference type="AlphaFoldDB" id="A0A6A5XZ89"/>
<proteinExistence type="predicted"/>